<feature type="region of interest" description="Disordered" evidence="1">
    <location>
        <begin position="1"/>
        <end position="30"/>
    </location>
</feature>
<organism evidence="2">
    <name type="scientific">freshwater metagenome</name>
    <dbReference type="NCBI Taxonomy" id="449393"/>
    <lineage>
        <taxon>unclassified sequences</taxon>
        <taxon>metagenomes</taxon>
        <taxon>ecological metagenomes</taxon>
    </lineage>
</organism>
<evidence type="ECO:0000313" key="2">
    <source>
        <dbReference type="EMBL" id="CAB4949729.1"/>
    </source>
</evidence>
<feature type="compositionally biased region" description="Basic and acidic residues" evidence="1">
    <location>
        <begin position="1"/>
        <end position="15"/>
    </location>
</feature>
<proteinExistence type="predicted"/>
<evidence type="ECO:0000256" key="1">
    <source>
        <dbReference type="SAM" id="MobiDB-lite"/>
    </source>
</evidence>
<gene>
    <name evidence="2" type="ORF">UFOPK3789_00605</name>
</gene>
<reference evidence="2" key="1">
    <citation type="submission" date="2020-05" db="EMBL/GenBank/DDBJ databases">
        <authorList>
            <person name="Chiriac C."/>
            <person name="Salcher M."/>
            <person name="Ghai R."/>
            <person name="Kavagutti S V."/>
        </authorList>
    </citation>
    <scope>NUCLEOTIDE SEQUENCE</scope>
</reference>
<protein>
    <submittedName>
        <fullName evidence="2">Unannotated protein</fullName>
    </submittedName>
</protein>
<accession>A0A6J7K495</accession>
<name>A0A6J7K495_9ZZZZ</name>
<dbReference type="AlphaFoldDB" id="A0A6J7K495"/>
<dbReference type="EMBL" id="CAFBNL010000025">
    <property type="protein sequence ID" value="CAB4949729.1"/>
    <property type="molecule type" value="Genomic_DNA"/>
</dbReference>
<sequence>MRVSARESGPEREPKSLASGTSGAMPQTEVCAEFSATVSRSVELAVDRSPPRGASASIEKESDLRRFFDSSEVSDASDASERLLGRSVVSLAVTKTVSTSSRASLGSGASPICPPPNLLETVPLCSLETLRDPCQWFTSSATDPSANCSARRVARSVRVGSDAPPPMWS</sequence>